<comment type="caution">
    <text evidence="2">The sequence shown here is derived from an EMBL/GenBank/DDBJ whole genome shotgun (WGS) entry which is preliminary data.</text>
</comment>
<sequence>MRYYRAVLLVWMVLLSAVASALVAPGAPGAPPAARADTWDPSPEEIDYAVERALDYPYEDVPESYLFVNGKAYTYKSLGRDAVRDAVIDTGDGKESTVEAFLRRRLDSVGGTLPPGASQRTAVIGYGSNKAPSALAQKYDGKVFPRGWAVIPVIKATLTDFEVTHAAHYYGNGNLPATVQYAKGARSEVFLTLLDDEELRRMHATEGLDENSPRSWYHFAKLSGLSLTPHGGAPMREAHVYIDNYGTAAVDGRTYALEKVHGTPVSPRASQEEIQNLTQPVVASVQVSEKTQRTCQGYAGIRGFVCATFVEPCVRASRTEVLMAQARPFGLPAEAGVGYQKVAGSTTAGNPDIYKGPRCASKPDIG</sequence>
<dbReference type="Proteomes" id="UP001597063">
    <property type="component" value="Unassembled WGS sequence"/>
</dbReference>
<dbReference type="RefSeq" id="WP_131760364.1">
    <property type="nucleotide sequence ID" value="NZ_CAACUY010000112.1"/>
</dbReference>
<evidence type="ECO:0000313" key="2">
    <source>
        <dbReference type="EMBL" id="MFD0687182.1"/>
    </source>
</evidence>
<gene>
    <name evidence="2" type="ORF">ACFQZM_21970</name>
</gene>
<feature type="signal peptide" evidence="1">
    <location>
        <begin position="1"/>
        <end position="21"/>
    </location>
</feature>
<proteinExistence type="predicted"/>
<keyword evidence="1" id="KW-0732">Signal</keyword>
<feature type="chain" id="PRO_5046007650" evidence="1">
    <location>
        <begin position="22"/>
        <end position="366"/>
    </location>
</feature>
<reference evidence="3" key="1">
    <citation type="journal article" date="2019" name="Int. J. Syst. Evol. Microbiol.">
        <title>The Global Catalogue of Microorganisms (GCM) 10K type strain sequencing project: providing services to taxonomists for standard genome sequencing and annotation.</title>
        <authorList>
            <consortium name="The Broad Institute Genomics Platform"/>
            <consortium name="The Broad Institute Genome Sequencing Center for Infectious Disease"/>
            <person name="Wu L."/>
            <person name="Ma J."/>
        </authorList>
    </citation>
    <scope>NUCLEOTIDE SEQUENCE [LARGE SCALE GENOMIC DNA]</scope>
    <source>
        <strain evidence="3">JCM 9371</strain>
    </source>
</reference>
<organism evidence="2 3">
    <name type="scientific">Actinomadura fibrosa</name>
    <dbReference type="NCBI Taxonomy" id="111802"/>
    <lineage>
        <taxon>Bacteria</taxon>
        <taxon>Bacillati</taxon>
        <taxon>Actinomycetota</taxon>
        <taxon>Actinomycetes</taxon>
        <taxon>Streptosporangiales</taxon>
        <taxon>Thermomonosporaceae</taxon>
        <taxon>Actinomadura</taxon>
    </lineage>
</organism>
<name>A0ABW2XKV6_9ACTN</name>
<protein>
    <submittedName>
        <fullName evidence="2">Uncharacterized protein</fullName>
    </submittedName>
</protein>
<evidence type="ECO:0000256" key="1">
    <source>
        <dbReference type="SAM" id="SignalP"/>
    </source>
</evidence>
<keyword evidence="3" id="KW-1185">Reference proteome</keyword>
<evidence type="ECO:0000313" key="3">
    <source>
        <dbReference type="Proteomes" id="UP001597063"/>
    </source>
</evidence>
<accession>A0ABW2XKV6</accession>
<dbReference type="EMBL" id="JBHTGP010000012">
    <property type="protein sequence ID" value="MFD0687182.1"/>
    <property type="molecule type" value="Genomic_DNA"/>
</dbReference>